<dbReference type="PANTHER" id="PTHR36699">
    <property type="entry name" value="LD-TRANSPEPTIDASE"/>
    <property type="match status" value="1"/>
</dbReference>
<proteinExistence type="inferred from homology"/>
<feature type="chain" id="PRO_5006139963" description="L,D-TPase catalytic domain-containing protein" evidence="8">
    <location>
        <begin position="22"/>
        <end position="168"/>
    </location>
</feature>
<sequence>MRLIFAVLAAVGLMGTASCGAKTKTLRHYDGPEVTQIVVSKSNRKLYLLHKRDVLKSYEIDLGFTPAGDKQFQGDGKTPEGRYHINRRNARSTFHLSLGISYPNARDIAYAKSQGRDPGGDIFIHGGPRKGIDPEGADWTAGCISVSNREIEEIWVMVNDGTVIDILP</sequence>
<evidence type="ECO:0000259" key="9">
    <source>
        <dbReference type="PROSITE" id="PS52029"/>
    </source>
</evidence>
<dbReference type="EMBL" id="LKBA01000025">
    <property type="protein sequence ID" value="KPN61597.1"/>
    <property type="molecule type" value="Genomic_DNA"/>
</dbReference>
<evidence type="ECO:0000256" key="2">
    <source>
        <dbReference type="ARBA" id="ARBA00005992"/>
    </source>
</evidence>
<dbReference type="AlphaFoldDB" id="A0A0P7IRW6"/>
<dbReference type="PROSITE" id="PS52029">
    <property type="entry name" value="LD_TPASE"/>
    <property type="match status" value="1"/>
</dbReference>
<evidence type="ECO:0000256" key="1">
    <source>
        <dbReference type="ARBA" id="ARBA00004752"/>
    </source>
</evidence>
<dbReference type="STRING" id="154981.AKJ29_02975"/>
<dbReference type="GO" id="GO:0008360">
    <property type="term" value="P:regulation of cell shape"/>
    <property type="evidence" value="ECO:0007669"/>
    <property type="project" value="UniProtKB-UniRule"/>
</dbReference>
<name>A0A0P7IRW6_9RHOB</name>
<comment type="similarity">
    <text evidence="2">Belongs to the YkuD family.</text>
</comment>
<organism evidence="10 11">
    <name type="scientific">Aliiroseovarius crassostreae</name>
    <dbReference type="NCBI Taxonomy" id="154981"/>
    <lineage>
        <taxon>Bacteria</taxon>
        <taxon>Pseudomonadati</taxon>
        <taxon>Pseudomonadota</taxon>
        <taxon>Alphaproteobacteria</taxon>
        <taxon>Rhodobacterales</taxon>
        <taxon>Paracoccaceae</taxon>
        <taxon>Aliiroseovarius</taxon>
    </lineage>
</organism>
<dbReference type="UniPathway" id="UPA00219"/>
<keyword evidence="3" id="KW-0808">Transferase</keyword>
<dbReference type="Pfam" id="PF03734">
    <property type="entry name" value="YkuD"/>
    <property type="match status" value="1"/>
</dbReference>
<evidence type="ECO:0000256" key="4">
    <source>
        <dbReference type="ARBA" id="ARBA00022960"/>
    </source>
</evidence>
<dbReference type="Proteomes" id="UP000050471">
    <property type="component" value="Unassembled WGS sequence"/>
</dbReference>
<evidence type="ECO:0000256" key="3">
    <source>
        <dbReference type="ARBA" id="ARBA00022679"/>
    </source>
</evidence>
<comment type="caution">
    <text evidence="10">The sequence shown here is derived from an EMBL/GenBank/DDBJ whole genome shotgun (WGS) entry which is preliminary data.</text>
</comment>
<evidence type="ECO:0000256" key="7">
    <source>
        <dbReference type="PROSITE-ProRule" id="PRU01373"/>
    </source>
</evidence>
<reference evidence="10 11" key="1">
    <citation type="submission" date="2015-09" db="EMBL/GenBank/DDBJ databases">
        <title>Draft genome sequence of Aliiroseovarius crassostreae CV919-312TSm, the causative agent of Roseovarius Oyster Disease (formerly Juvenile Oyster Disease).</title>
        <authorList>
            <person name="Kessner L."/>
            <person name="Spinard E."/>
            <person name="Nelson D."/>
        </authorList>
    </citation>
    <scope>NUCLEOTIDE SEQUENCE [LARGE SCALE GENOMIC DNA]</scope>
    <source>
        <strain evidence="10 11">CV919-312</strain>
    </source>
</reference>
<gene>
    <name evidence="10" type="ORF">AKJ29_02975</name>
</gene>
<keyword evidence="11" id="KW-1185">Reference proteome</keyword>
<feature type="domain" description="L,D-TPase catalytic" evidence="9">
    <location>
        <begin position="35"/>
        <end position="167"/>
    </location>
</feature>
<evidence type="ECO:0000256" key="6">
    <source>
        <dbReference type="ARBA" id="ARBA00023316"/>
    </source>
</evidence>
<evidence type="ECO:0000313" key="10">
    <source>
        <dbReference type="EMBL" id="KPN61597.1"/>
    </source>
</evidence>
<keyword evidence="5 7" id="KW-0573">Peptidoglycan synthesis</keyword>
<accession>A0A0P7IRW6</accession>
<feature type="active site" description="Nucleophile" evidence="7">
    <location>
        <position position="143"/>
    </location>
</feature>
<dbReference type="InterPro" id="IPR038063">
    <property type="entry name" value="Transpep_catalytic_dom"/>
</dbReference>
<dbReference type="Gene3D" id="2.40.440.10">
    <property type="entry name" value="L,D-transpeptidase catalytic domain-like"/>
    <property type="match status" value="1"/>
</dbReference>
<dbReference type="GO" id="GO:0009252">
    <property type="term" value="P:peptidoglycan biosynthetic process"/>
    <property type="evidence" value="ECO:0007669"/>
    <property type="project" value="UniProtKB-UniPathway"/>
</dbReference>
<dbReference type="CDD" id="cd16913">
    <property type="entry name" value="YkuD_like"/>
    <property type="match status" value="1"/>
</dbReference>
<comment type="pathway">
    <text evidence="1 7">Cell wall biogenesis; peptidoglycan biosynthesis.</text>
</comment>
<feature type="active site" description="Proton donor/acceptor" evidence="7">
    <location>
        <position position="125"/>
    </location>
</feature>
<evidence type="ECO:0000256" key="5">
    <source>
        <dbReference type="ARBA" id="ARBA00022984"/>
    </source>
</evidence>
<keyword evidence="6 7" id="KW-0961">Cell wall biogenesis/degradation</keyword>
<dbReference type="GO" id="GO:0004180">
    <property type="term" value="F:carboxypeptidase activity"/>
    <property type="evidence" value="ECO:0007669"/>
    <property type="project" value="UniProtKB-ARBA"/>
</dbReference>
<dbReference type="SUPFAM" id="SSF141523">
    <property type="entry name" value="L,D-transpeptidase catalytic domain-like"/>
    <property type="match status" value="1"/>
</dbReference>
<dbReference type="InterPro" id="IPR005490">
    <property type="entry name" value="LD_TPept_cat_dom"/>
</dbReference>
<dbReference type="PANTHER" id="PTHR36699:SF1">
    <property type="entry name" value="L,D-TRANSPEPTIDASE YAFK-RELATED"/>
    <property type="match status" value="1"/>
</dbReference>
<evidence type="ECO:0000313" key="11">
    <source>
        <dbReference type="Proteomes" id="UP000050471"/>
    </source>
</evidence>
<protein>
    <recommendedName>
        <fullName evidence="9">L,D-TPase catalytic domain-containing protein</fullName>
    </recommendedName>
</protein>
<dbReference type="GO" id="GO:0071555">
    <property type="term" value="P:cell wall organization"/>
    <property type="evidence" value="ECO:0007669"/>
    <property type="project" value="UniProtKB-UniRule"/>
</dbReference>
<feature type="signal peptide" evidence="8">
    <location>
        <begin position="1"/>
        <end position="21"/>
    </location>
</feature>
<keyword evidence="4 7" id="KW-0133">Cell shape</keyword>
<dbReference type="PROSITE" id="PS51257">
    <property type="entry name" value="PROKAR_LIPOPROTEIN"/>
    <property type="match status" value="1"/>
</dbReference>
<dbReference type="OrthoDB" id="9809748at2"/>
<dbReference type="GO" id="GO:0016740">
    <property type="term" value="F:transferase activity"/>
    <property type="evidence" value="ECO:0007669"/>
    <property type="project" value="UniProtKB-KW"/>
</dbReference>
<evidence type="ECO:0000256" key="8">
    <source>
        <dbReference type="SAM" id="SignalP"/>
    </source>
</evidence>
<dbReference type="RefSeq" id="WP_055192928.1">
    <property type="nucleotide sequence ID" value="NZ_FPBS01000006.1"/>
</dbReference>
<keyword evidence="8" id="KW-0732">Signal</keyword>